<comment type="caution">
    <text evidence="1">The sequence shown here is derived from an EMBL/GenBank/DDBJ whole genome shotgun (WGS) entry which is preliminary data.</text>
</comment>
<organism evidence="1 2">
    <name type="scientific">Cyclobacterium jeungdonense</name>
    <dbReference type="NCBI Taxonomy" id="708087"/>
    <lineage>
        <taxon>Bacteria</taxon>
        <taxon>Pseudomonadati</taxon>
        <taxon>Bacteroidota</taxon>
        <taxon>Cytophagia</taxon>
        <taxon>Cytophagales</taxon>
        <taxon>Cyclobacteriaceae</taxon>
        <taxon>Cyclobacterium</taxon>
    </lineage>
</organism>
<dbReference type="RefSeq" id="WP_163387311.1">
    <property type="nucleotide sequence ID" value="NZ_JAUFQS010000016.1"/>
</dbReference>
<evidence type="ECO:0000313" key="2">
    <source>
        <dbReference type="Proteomes" id="UP001236663"/>
    </source>
</evidence>
<gene>
    <name evidence="1" type="ORF">QWZ15_14275</name>
</gene>
<reference evidence="2" key="1">
    <citation type="journal article" date="2019" name="Int. J. Syst. Evol. Microbiol.">
        <title>The Global Catalogue of Microorganisms (GCM) 10K type strain sequencing project: providing services to taxonomists for standard genome sequencing and annotation.</title>
        <authorList>
            <consortium name="The Broad Institute Genomics Platform"/>
            <consortium name="The Broad Institute Genome Sequencing Center for Infectious Disease"/>
            <person name="Wu L."/>
            <person name="Ma J."/>
        </authorList>
    </citation>
    <scope>NUCLEOTIDE SEQUENCE [LARGE SCALE GENOMIC DNA]</scope>
    <source>
        <strain evidence="2">CECT 7706</strain>
    </source>
</reference>
<proteinExistence type="predicted"/>
<sequence>MIDPEASGPESIQSGAADLQKLLQLPAIPEARDRESLAAAIAPTVSRLLNGQLDKLLQLCYRLDLDEQKLRSILSECPPEEMTRRLSLAIVDRQLIKVHYRNKYR</sequence>
<dbReference type="Proteomes" id="UP001236663">
    <property type="component" value="Unassembled WGS sequence"/>
</dbReference>
<evidence type="ECO:0000313" key="1">
    <source>
        <dbReference type="EMBL" id="MDN3689002.1"/>
    </source>
</evidence>
<keyword evidence="2" id="KW-1185">Reference proteome</keyword>
<dbReference type="EMBL" id="JAUFQS010000016">
    <property type="protein sequence ID" value="MDN3689002.1"/>
    <property type="molecule type" value="Genomic_DNA"/>
</dbReference>
<protein>
    <submittedName>
        <fullName evidence="1">Uncharacterized protein</fullName>
    </submittedName>
</protein>
<accession>A0ABT8CA32</accession>
<name>A0ABT8CA32_9BACT</name>